<dbReference type="RefSeq" id="WP_076422816.1">
    <property type="nucleotide sequence ID" value="NZ_FTNM01000005.1"/>
</dbReference>
<proteinExistence type="predicted"/>
<name>A0A1N7A472_9BACT</name>
<feature type="chain" id="PRO_5012275243" evidence="1">
    <location>
        <begin position="20"/>
        <end position="168"/>
    </location>
</feature>
<dbReference type="Proteomes" id="UP000185924">
    <property type="component" value="Unassembled WGS sequence"/>
</dbReference>
<keyword evidence="3" id="KW-1185">Reference proteome</keyword>
<dbReference type="STRING" id="1077936.SAMN05421545_3207"/>
<dbReference type="AlphaFoldDB" id="A0A1N7A472"/>
<accession>A0A1N7A472</accession>
<dbReference type="EMBL" id="FTNM01000005">
    <property type="protein sequence ID" value="SIR33819.1"/>
    <property type="molecule type" value="Genomic_DNA"/>
</dbReference>
<dbReference type="OrthoDB" id="852379at2"/>
<keyword evidence="1" id="KW-0732">Signal</keyword>
<gene>
    <name evidence="2" type="ORF">SAMN05421545_3207</name>
</gene>
<evidence type="ECO:0000313" key="2">
    <source>
        <dbReference type="EMBL" id="SIR33819.1"/>
    </source>
</evidence>
<feature type="signal peptide" evidence="1">
    <location>
        <begin position="1"/>
        <end position="19"/>
    </location>
</feature>
<evidence type="ECO:0000313" key="3">
    <source>
        <dbReference type="Proteomes" id="UP000185924"/>
    </source>
</evidence>
<protein>
    <submittedName>
        <fullName evidence="2">Uncharacterized protein</fullName>
    </submittedName>
</protein>
<reference evidence="3" key="1">
    <citation type="submission" date="2017-01" db="EMBL/GenBank/DDBJ databases">
        <authorList>
            <person name="Varghese N."/>
            <person name="Submissions S."/>
        </authorList>
    </citation>
    <scope>NUCLEOTIDE SEQUENCE [LARGE SCALE GENOMIC DNA]</scope>
    <source>
        <strain evidence="3">DM9</strain>
    </source>
</reference>
<sequence>MKKLIFSFLFATCSLQAFAQQELIHPKEQQKQGIVQQPQPYIEVDGKQVAQASLVLITARHIESAEVLKDEKFGDKAKDGAILLKTDPKAKWVTIQDIYTHYRIPATQQYLRVIINNQLVKDTSLILANLEQIEKVEVKKQDITAPVRWSLNDEEEFLYITSKPQTKK</sequence>
<evidence type="ECO:0000256" key="1">
    <source>
        <dbReference type="SAM" id="SignalP"/>
    </source>
</evidence>
<organism evidence="2 3">
    <name type="scientific">Pontibacter lucknowensis</name>
    <dbReference type="NCBI Taxonomy" id="1077936"/>
    <lineage>
        <taxon>Bacteria</taxon>
        <taxon>Pseudomonadati</taxon>
        <taxon>Bacteroidota</taxon>
        <taxon>Cytophagia</taxon>
        <taxon>Cytophagales</taxon>
        <taxon>Hymenobacteraceae</taxon>
        <taxon>Pontibacter</taxon>
    </lineage>
</organism>